<evidence type="ECO:0000313" key="2">
    <source>
        <dbReference type="Proteomes" id="UP000051952"/>
    </source>
</evidence>
<gene>
    <name evidence="1" type="ORF">BSAL_57890</name>
</gene>
<proteinExistence type="predicted"/>
<sequence>MSFHDVSKDAIKFKQPSEVLTLHLENAQLAHRQCVAKATKENRDAVETCSLTWGEVHIRYQAWASYREPFEDSKAQAAYSKYWTRKRAQEYEKKKDLL</sequence>
<reference evidence="2" key="1">
    <citation type="submission" date="2015-09" db="EMBL/GenBank/DDBJ databases">
        <authorList>
            <consortium name="Pathogen Informatics"/>
        </authorList>
    </citation>
    <scope>NUCLEOTIDE SEQUENCE [LARGE SCALE GENOMIC DNA]</scope>
    <source>
        <strain evidence="2">Lake Konstanz</strain>
    </source>
</reference>
<organism evidence="1 2">
    <name type="scientific">Bodo saltans</name>
    <name type="common">Flagellated protozoan</name>
    <dbReference type="NCBI Taxonomy" id="75058"/>
    <lineage>
        <taxon>Eukaryota</taxon>
        <taxon>Discoba</taxon>
        <taxon>Euglenozoa</taxon>
        <taxon>Kinetoplastea</taxon>
        <taxon>Metakinetoplastina</taxon>
        <taxon>Eubodonida</taxon>
        <taxon>Bodonidae</taxon>
        <taxon>Bodo</taxon>
    </lineage>
</organism>
<dbReference type="AlphaFoldDB" id="A0A0S4IPN5"/>
<name>A0A0S4IPN5_BODSA</name>
<keyword evidence="2" id="KW-1185">Reference proteome</keyword>
<dbReference type="VEuPathDB" id="TriTrypDB:BSAL_57890"/>
<evidence type="ECO:0000313" key="1">
    <source>
        <dbReference type="EMBL" id="CUE97976.1"/>
    </source>
</evidence>
<protein>
    <submittedName>
        <fullName evidence="1">Uncharacterized protein</fullName>
    </submittedName>
</protein>
<dbReference type="Proteomes" id="UP000051952">
    <property type="component" value="Unassembled WGS sequence"/>
</dbReference>
<dbReference type="OrthoDB" id="274947at2759"/>
<dbReference type="EMBL" id="CYKH01000221">
    <property type="protein sequence ID" value="CUE97976.1"/>
    <property type="molecule type" value="Genomic_DNA"/>
</dbReference>
<dbReference type="OMA" id="LAHRICL"/>
<accession>A0A0S4IPN5</accession>